<comment type="caution">
    <text evidence="1">The sequence shown here is derived from an EMBL/GenBank/DDBJ whole genome shotgun (WGS) entry which is preliminary data.</text>
</comment>
<proteinExistence type="predicted"/>
<dbReference type="InterPro" id="IPR029063">
    <property type="entry name" value="SAM-dependent_MTases_sf"/>
</dbReference>
<dbReference type="CDD" id="cd02440">
    <property type="entry name" value="AdoMet_MTases"/>
    <property type="match status" value="1"/>
</dbReference>
<name>A0ABU5VS96_9BACT</name>
<reference evidence="1 2" key="1">
    <citation type="submission" date="2023-11" db="EMBL/GenBank/DDBJ databases">
        <title>A Novel Polar Bacteriovorax (B. antarcticus) Isolated from the Biocrust in Antarctica.</title>
        <authorList>
            <person name="Mun W."/>
            <person name="Choi S.Y."/>
            <person name="Mitchell R.J."/>
        </authorList>
    </citation>
    <scope>NUCLEOTIDE SEQUENCE [LARGE SCALE GENOMIC DNA]</scope>
    <source>
        <strain evidence="1 2">PP10</strain>
    </source>
</reference>
<keyword evidence="1" id="KW-0489">Methyltransferase</keyword>
<accession>A0ABU5VS96</accession>
<keyword evidence="2" id="KW-1185">Reference proteome</keyword>
<dbReference type="GO" id="GO:0032259">
    <property type="term" value="P:methylation"/>
    <property type="evidence" value="ECO:0007669"/>
    <property type="project" value="UniProtKB-KW"/>
</dbReference>
<keyword evidence="1" id="KW-0808">Transferase</keyword>
<dbReference type="Pfam" id="PF02353">
    <property type="entry name" value="CMAS"/>
    <property type="match status" value="1"/>
</dbReference>
<dbReference type="Gene3D" id="3.40.50.150">
    <property type="entry name" value="Vaccinia Virus protein VP39"/>
    <property type="match status" value="1"/>
</dbReference>
<sequence length="352" mass="41326">MNELLVKNFIKVLENGYMPDPITRVGIRSLVKARLHESFRETANDPQYLKNYAKKLKLSPLAIMTNEANKQHYEVPTAFYDLSLGRHKKYSSCYWDQDTKTLEEAEQKALDLSIEHAQVQDGMRVLELGCGWGSLSLELARRFPNSKIVAVSNSKTQKEYIDNQAISRGLENLTVLTRDLGLESNYDFGTEKFDRVMSIEMMEHLRNYELFFKSLAPSIKDDGKFFIHIFTHKETPYFFETEGEDNWMGKYFFSGGQMPSRDLFDLFNNDLVVEKKWDWNGDHYSKTLEAWLDNTDQEKAQVLSMFKKTYGEGSEVIWYNRWRVFFMSCSELFKYNDGKEWGVTHYLMTKKK</sequence>
<evidence type="ECO:0000313" key="1">
    <source>
        <dbReference type="EMBL" id="MEA9355876.1"/>
    </source>
</evidence>
<dbReference type="SUPFAM" id="SSF53335">
    <property type="entry name" value="S-adenosyl-L-methionine-dependent methyltransferases"/>
    <property type="match status" value="1"/>
</dbReference>
<dbReference type="PANTHER" id="PTHR43832:SF1">
    <property type="entry name" value="S-ADENOSYL-L-METHIONINE-DEPENDENT METHYLTRANSFERASES SUPERFAMILY PROTEIN"/>
    <property type="match status" value="1"/>
</dbReference>
<gene>
    <name evidence="1" type="ORF">SHI21_06680</name>
</gene>
<dbReference type="EMBL" id="JAYGJQ010000001">
    <property type="protein sequence ID" value="MEA9355876.1"/>
    <property type="molecule type" value="Genomic_DNA"/>
</dbReference>
<dbReference type="GO" id="GO:0008168">
    <property type="term" value="F:methyltransferase activity"/>
    <property type="evidence" value="ECO:0007669"/>
    <property type="project" value="UniProtKB-KW"/>
</dbReference>
<dbReference type="EC" id="2.1.1.-" evidence="1"/>
<dbReference type="Proteomes" id="UP001302274">
    <property type="component" value="Unassembled WGS sequence"/>
</dbReference>
<evidence type="ECO:0000313" key="2">
    <source>
        <dbReference type="Proteomes" id="UP001302274"/>
    </source>
</evidence>
<dbReference type="PANTHER" id="PTHR43832">
    <property type="match status" value="1"/>
</dbReference>
<organism evidence="1 2">
    <name type="scientific">Bacteriovorax antarcticus</name>
    <dbReference type="NCBI Taxonomy" id="3088717"/>
    <lineage>
        <taxon>Bacteria</taxon>
        <taxon>Pseudomonadati</taxon>
        <taxon>Bdellovibrionota</taxon>
        <taxon>Bacteriovoracia</taxon>
        <taxon>Bacteriovoracales</taxon>
        <taxon>Bacteriovoracaceae</taxon>
        <taxon>Bacteriovorax</taxon>
    </lineage>
</organism>
<protein>
    <submittedName>
        <fullName evidence="1">Cyclopropane-fatty-acyl-phospholipid synthase family protein</fullName>
        <ecNumber evidence="1">2.1.1.-</ecNumber>
    </submittedName>
</protein>
<dbReference type="RefSeq" id="WP_323575514.1">
    <property type="nucleotide sequence ID" value="NZ_JAYGJQ010000001.1"/>
</dbReference>